<gene>
    <name evidence="3" type="ORF">HNR02_002333</name>
</gene>
<dbReference type="InterPro" id="IPR007213">
    <property type="entry name" value="Ppm1/Ppm2/Tcmp"/>
</dbReference>
<evidence type="ECO:0000313" key="4">
    <source>
        <dbReference type="Proteomes" id="UP000549616"/>
    </source>
</evidence>
<keyword evidence="4" id="KW-1185">Reference proteome</keyword>
<name>A0A853B1Y0_9PSEU</name>
<sequence>MTRRPEKISPTAHYTGQVWVGNGLSDPAFATAEGRLLHRLVAPVMAVSGALGGPTLDGFLLARHRLIDALLTDAIERHGVTQVVEVAAGLSARGLRFSRRYDQLTYLEADLPAMAQRKRRSLRRAGATHQVVELDVLQEDGLDRLAAGLDPERGLVIVTEGLVNYFDETAVRAMWSRFARVLGRFAHGRYLSDLHLATPDLAVRAFTQALSVFVRGRVHLHFAGGADARAALLDAGFADAVLHAPAETRLVRVIEAVR</sequence>
<keyword evidence="1 3" id="KW-0489">Methyltransferase</keyword>
<dbReference type="GO" id="GO:0032259">
    <property type="term" value="P:methylation"/>
    <property type="evidence" value="ECO:0007669"/>
    <property type="project" value="UniProtKB-KW"/>
</dbReference>
<protein>
    <submittedName>
        <fullName evidence="3">O-methyltransferase involved in polyketide biosynthesis</fullName>
    </submittedName>
</protein>
<evidence type="ECO:0000256" key="1">
    <source>
        <dbReference type="ARBA" id="ARBA00022603"/>
    </source>
</evidence>
<accession>A0A853B1Y0</accession>
<evidence type="ECO:0000256" key="2">
    <source>
        <dbReference type="ARBA" id="ARBA00022679"/>
    </source>
</evidence>
<proteinExistence type="predicted"/>
<organism evidence="3 4">
    <name type="scientific">Amycolatopsis endophytica</name>
    <dbReference type="NCBI Taxonomy" id="860233"/>
    <lineage>
        <taxon>Bacteria</taxon>
        <taxon>Bacillati</taxon>
        <taxon>Actinomycetota</taxon>
        <taxon>Actinomycetes</taxon>
        <taxon>Pseudonocardiales</taxon>
        <taxon>Pseudonocardiaceae</taxon>
        <taxon>Amycolatopsis</taxon>
    </lineage>
</organism>
<keyword evidence="2 3" id="KW-0808">Transferase</keyword>
<comment type="caution">
    <text evidence="3">The sequence shown here is derived from an EMBL/GenBank/DDBJ whole genome shotgun (WGS) entry which is preliminary data.</text>
</comment>
<dbReference type="AlphaFoldDB" id="A0A853B1Y0"/>
<dbReference type="GO" id="GO:0008168">
    <property type="term" value="F:methyltransferase activity"/>
    <property type="evidence" value="ECO:0007669"/>
    <property type="project" value="UniProtKB-KW"/>
</dbReference>
<dbReference type="InterPro" id="IPR029063">
    <property type="entry name" value="SAM-dependent_MTases_sf"/>
</dbReference>
<dbReference type="PANTHER" id="PTHR43619">
    <property type="entry name" value="S-ADENOSYL-L-METHIONINE-DEPENDENT METHYLTRANSFERASE YKTD-RELATED"/>
    <property type="match status" value="1"/>
</dbReference>
<dbReference type="RefSeq" id="WP_179773228.1">
    <property type="nucleotide sequence ID" value="NZ_JACCFK010000001.1"/>
</dbReference>
<dbReference type="Pfam" id="PF04072">
    <property type="entry name" value="LCM"/>
    <property type="match status" value="1"/>
</dbReference>
<evidence type="ECO:0000313" key="3">
    <source>
        <dbReference type="EMBL" id="NYI89010.1"/>
    </source>
</evidence>
<dbReference type="EMBL" id="JACCFK010000001">
    <property type="protein sequence ID" value="NYI89010.1"/>
    <property type="molecule type" value="Genomic_DNA"/>
</dbReference>
<dbReference type="Gene3D" id="3.40.50.150">
    <property type="entry name" value="Vaccinia Virus protein VP39"/>
    <property type="match status" value="1"/>
</dbReference>
<dbReference type="SUPFAM" id="SSF53335">
    <property type="entry name" value="S-adenosyl-L-methionine-dependent methyltransferases"/>
    <property type="match status" value="1"/>
</dbReference>
<reference evidence="3 4" key="1">
    <citation type="submission" date="2020-07" db="EMBL/GenBank/DDBJ databases">
        <title>Sequencing the genomes of 1000 actinobacteria strains.</title>
        <authorList>
            <person name="Klenk H.-P."/>
        </authorList>
    </citation>
    <scope>NUCLEOTIDE SEQUENCE [LARGE SCALE GENOMIC DNA]</scope>
    <source>
        <strain evidence="3 4">DSM 104006</strain>
    </source>
</reference>
<dbReference type="PANTHER" id="PTHR43619:SF2">
    <property type="entry name" value="S-ADENOSYL-L-METHIONINE-DEPENDENT METHYLTRANSFERASES SUPERFAMILY PROTEIN"/>
    <property type="match status" value="1"/>
</dbReference>
<dbReference type="Proteomes" id="UP000549616">
    <property type="component" value="Unassembled WGS sequence"/>
</dbReference>